<feature type="transmembrane region" description="Helical" evidence="1">
    <location>
        <begin position="218"/>
        <end position="237"/>
    </location>
</feature>
<keyword evidence="3" id="KW-1185">Reference proteome</keyword>
<name>A0A226EYN0_FOLCA</name>
<comment type="caution">
    <text evidence="2">The sequence shown here is derived from an EMBL/GenBank/DDBJ whole genome shotgun (WGS) entry which is preliminary data.</text>
</comment>
<protein>
    <submittedName>
        <fullName evidence="2">Uncharacterized protein</fullName>
    </submittedName>
</protein>
<dbReference type="Proteomes" id="UP000198287">
    <property type="component" value="Unassembled WGS sequence"/>
</dbReference>
<organism evidence="2 3">
    <name type="scientific">Folsomia candida</name>
    <name type="common">Springtail</name>
    <dbReference type="NCBI Taxonomy" id="158441"/>
    <lineage>
        <taxon>Eukaryota</taxon>
        <taxon>Metazoa</taxon>
        <taxon>Ecdysozoa</taxon>
        <taxon>Arthropoda</taxon>
        <taxon>Hexapoda</taxon>
        <taxon>Collembola</taxon>
        <taxon>Entomobryomorpha</taxon>
        <taxon>Isotomoidea</taxon>
        <taxon>Isotomidae</taxon>
        <taxon>Proisotominae</taxon>
        <taxon>Folsomia</taxon>
    </lineage>
</organism>
<evidence type="ECO:0000313" key="3">
    <source>
        <dbReference type="Proteomes" id="UP000198287"/>
    </source>
</evidence>
<proteinExistence type="predicted"/>
<dbReference type="EMBL" id="LNIX01000001">
    <property type="protein sequence ID" value="OXA61931.1"/>
    <property type="molecule type" value="Genomic_DNA"/>
</dbReference>
<keyword evidence="1" id="KW-0472">Membrane</keyword>
<gene>
    <name evidence="2" type="ORF">Fcan01_01521</name>
</gene>
<accession>A0A226EYN0</accession>
<evidence type="ECO:0000313" key="2">
    <source>
        <dbReference type="EMBL" id="OXA61931.1"/>
    </source>
</evidence>
<sequence>MLGGQVIEKGSQIDLINANWYYTKVSLPEPWQITLKHFSTHPEWFRIRRDDIQDHILVWIVSIHRKLNPHSATDDLIRILPTPKKLFSRYYFDYVKDQKYNQVRGRYLLHNQQNLVKNDEDLLFWTESSFSSLTCSSIFSSNDFGFDAYYRPYDGGVWVSIGILITIVSLCAVFRAAISEPTNFLGWFVTGMDSATLLICAVIDVIPNLDKTLLKVRVLRIVWPMWIIFCIILSNGYKGIVVNDLIAPLTQQTPQTLRDVMDNKFRVIYSDPAAAGHFTSHDSRKFNETRGTQVRAILSNVYIREVYIPYFISKQNNSKEIETAGPNITERQFAALTMCESSKLEKIKKCYESDSIANVNSKALKMLREVAMQVQKLFKKNPLYYLIQSLEWLSTQGCFTTPGKS</sequence>
<reference evidence="2 3" key="1">
    <citation type="submission" date="2015-12" db="EMBL/GenBank/DDBJ databases">
        <title>The genome of Folsomia candida.</title>
        <authorList>
            <person name="Faddeeva A."/>
            <person name="Derks M.F."/>
            <person name="Anvar Y."/>
            <person name="Smit S."/>
            <person name="Van Straalen N."/>
            <person name="Roelofs D."/>
        </authorList>
    </citation>
    <scope>NUCLEOTIDE SEQUENCE [LARGE SCALE GENOMIC DNA]</scope>
    <source>
        <strain evidence="2 3">VU population</strain>
        <tissue evidence="2">Whole body</tissue>
    </source>
</reference>
<dbReference type="AlphaFoldDB" id="A0A226EYN0"/>
<keyword evidence="1" id="KW-1133">Transmembrane helix</keyword>
<feature type="transmembrane region" description="Helical" evidence="1">
    <location>
        <begin position="184"/>
        <end position="206"/>
    </location>
</feature>
<feature type="transmembrane region" description="Helical" evidence="1">
    <location>
        <begin position="157"/>
        <end position="178"/>
    </location>
</feature>
<evidence type="ECO:0000256" key="1">
    <source>
        <dbReference type="SAM" id="Phobius"/>
    </source>
</evidence>
<keyword evidence="1" id="KW-0812">Transmembrane</keyword>